<dbReference type="SMART" id="SM01287">
    <property type="entry name" value="Rtt106"/>
    <property type="match status" value="1"/>
</dbReference>
<evidence type="ECO:0000313" key="7">
    <source>
        <dbReference type="Proteomes" id="UP000277580"/>
    </source>
</evidence>
<dbReference type="OrthoDB" id="75754at2759"/>
<dbReference type="GO" id="GO:0042393">
    <property type="term" value="F:histone binding"/>
    <property type="evidence" value="ECO:0007669"/>
    <property type="project" value="TreeGrafter"/>
</dbReference>
<keyword evidence="7" id="KW-1185">Reference proteome</keyword>
<dbReference type="FunCoup" id="A0A3N4KLV9">
    <property type="interactions" value="120"/>
</dbReference>
<dbReference type="InterPro" id="IPR011993">
    <property type="entry name" value="PH-like_dom_sf"/>
</dbReference>
<reference evidence="6 7" key="1">
    <citation type="journal article" date="2018" name="Nat. Ecol. Evol.">
        <title>Pezizomycetes genomes reveal the molecular basis of ectomycorrhizal truffle lifestyle.</title>
        <authorList>
            <person name="Murat C."/>
            <person name="Payen T."/>
            <person name="Noel B."/>
            <person name="Kuo A."/>
            <person name="Morin E."/>
            <person name="Chen J."/>
            <person name="Kohler A."/>
            <person name="Krizsan K."/>
            <person name="Balestrini R."/>
            <person name="Da Silva C."/>
            <person name="Montanini B."/>
            <person name="Hainaut M."/>
            <person name="Levati E."/>
            <person name="Barry K.W."/>
            <person name="Belfiori B."/>
            <person name="Cichocki N."/>
            <person name="Clum A."/>
            <person name="Dockter R.B."/>
            <person name="Fauchery L."/>
            <person name="Guy J."/>
            <person name="Iotti M."/>
            <person name="Le Tacon F."/>
            <person name="Lindquist E.A."/>
            <person name="Lipzen A."/>
            <person name="Malagnac F."/>
            <person name="Mello A."/>
            <person name="Molinier V."/>
            <person name="Miyauchi S."/>
            <person name="Poulain J."/>
            <person name="Riccioni C."/>
            <person name="Rubini A."/>
            <person name="Sitrit Y."/>
            <person name="Splivallo R."/>
            <person name="Traeger S."/>
            <person name="Wang M."/>
            <person name="Zifcakova L."/>
            <person name="Wipf D."/>
            <person name="Zambonelli A."/>
            <person name="Paolocci F."/>
            <person name="Nowrousian M."/>
            <person name="Ottonello S."/>
            <person name="Baldrian P."/>
            <person name="Spatafora J.W."/>
            <person name="Henrissat B."/>
            <person name="Nagy L.G."/>
            <person name="Aury J.M."/>
            <person name="Wincker P."/>
            <person name="Grigoriev I.V."/>
            <person name="Bonfante P."/>
            <person name="Martin F.M."/>
        </authorList>
    </citation>
    <scope>NUCLEOTIDE SEQUENCE [LARGE SCALE GENOMIC DNA]</scope>
    <source>
        <strain evidence="6 7">CCBAS932</strain>
    </source>
</reference>
<evidence type="ECO:0000256" key="3">
    <source>
        <dbReference type="ARBA" id="ARBA00038654"/>
    </source>
</evidence>
<dbReference type="Proteomes" id="UP000277580">
    <property type="component" value="Unassembled WGS sequence"/>
</dbReference>
<gene>
    <name evidence="6" type="ORF">P167DRAFT_526052</name>
</gene>
<evidence type="ECO:0000313" key="6">
    <source>
        <dbReference type="EMBL" id="RPB10292.1"/>
    </source>
</evidence>
<comment type="similarity">
    <text evidence="1">Belongs to the RTT106 family.</text>
</comment>
<comment type="subunit">
    <text evidence="3">Interacts with histones H3 and H4.</text>
</comment>
<dbReference type="STRING" id="1392247.A0A3N4KLV9"/>
<dbReference type="InParanoid" id="A0A3N4KLV9"/>
<dbReference type="PANTHER" id="PTHR45849:SF3">
    <property type="entry name" value="HISTONE CHAPERONE RTT106"/>
    <property type="match status" value="1"/>
</dbReference>
<name>A0A3N4KLV9_9PEZI</name>
<dbReference type="AlphaFoldDB" id="A0A3N4KLV9"/>
<dbReference type="SUPFAM" id="SSF50729">
    <property type="entry name" value="PH domain-like"/>
    <property type="match status" value="1"/>
</dbReference>
<dbReference type="EMBL" id="ML119144">
    <property type="protein sequence ID" value="RPB10292.1"/>
    <property type="molecule type" value="Genomic_DNA"/>
</dbReference>
<feature type="region of interest" description="Disordered" evidence="4">
    <location>
        <begin position="348"/>
        <end position="438"/>
    </location>
</feature>
<sequence length="438" mass="47939">MPPRKKQEEKMAALSLSDTTWIDQAFPTTTQKSLNTSVRDALAKDPKYSTLLHDIGKYIITLKPVDRSPEPSVKKRKVSNDVSADEAEAPTFAGKEVLLVNEISFSVPQRKKFTLALTEGGMSAIGAASGVTEFGVSWGNIKYVSCLPVPDKAARQWNFCVFPEGSEGIGDGNADALVFTIPDSAPKTATGDEMSRGFDTTSYKSLLVDSFNALLKASKSNAVVQEPVEAVFYSALPQSHRKGEKAFHVKAHRGSKDGYLFFLRTGIVWTFRKPLAYFSFAAINSISYTSITKRTFNLSIHVATQSSPEGDEIEFGMIDQEEYTGIDTYIKKNRLNDASMAEARRAKEFKVNGEEGDEGALEQAMADVEDEEEEDYVPGQEVGSGSEGGSDDDNDESDAEGSEDMGSEDEGSVDLEDELGSEMEDVDANKPREKRNKK</sequence>
<organism evidence="6 7">
    <name type="scientific">Morchella conica CCBAS932</name>
    <dbReference type="NCBI Taxonomy" id="1392247"/>
    <lineage>
        <taxon>Eukaryota</taxon>
        <taxon>Fungi</taxon>
        <taxon>Dikarya</taxon>
        <taxon>Ascomycota</taxon>
        <taxon>Pezizomycotina</taxon>
        <taxon>Pezizomycetes</taxon>
        <taxon>Pezizales</taxon>
        <taxon>Morchellaceae</taxon>
        <taxon>Morchella</taxon>
    </lineage>
</organism>
<evidence type="ECO:0000256" key="2">
    <source>
        <dbReference type="ARBA" id="ARBA00037550"/>
    </source>
</evidence>
<evidence type="ECO:0000259" key="5">
    <source>
        <dbReference type="SMART" id="SM01287"/>
    </source>
</evidence>
<accession>A0A3N4KLV9</accession>
<feature type="domain" description="Histone chaperone RTT106/FACT complex subunit SPT16-like middle" evidence="5">
    <location>
        <begin position="246"/>
        <end position="340"/>
    </location>
</feature>
<evidence type="ECO:0000256" key="1">
    <source>
        <dbReference type="ARBA" id="ARBA00006159"/>
    </source>
</evidence>
<dbReference type="Pfam" id="PF08512">
    <property type="entry name" value="Rttp106-like_middle"/>
    <property type="match status" value="1"/>
</dbReference>
<dbReference type="InterPro" id="IPR050454">
    <property type="entry name" value="RTT106/SSRP1_HistChap/FACT"/>
</dbReference>
<protein>
    <submittedName>
        <fullName evidence="6">Rtt106-domain-containing protein</fullName>
    </submittedName>
</protein>
<feature type="compositionally biased region" description="Acidic residues" evidence="4">
    <location>
        <begin position="389"/>
        <end position="426"/>
    </location>
</feature>
<evidence type="ECO:0000256" key="4">
    <source>
        <dbReference type="SAM" id="MobiDB-lite"/>
    </source>
</evidence>
<feature type="compositionally biased region" description="Acidic residues" evidence="4">
    <location>
        <begin position="367"/>
        <end position="376"/>
    </location>
</feature>
<dbReference type="Gene3D" id="2.30.29.30">
    <property type="entry name" value="Pleckstrin-homology domain (PH domain)/Phosphotyrosine-binding domain (PTB)"/>
    <property type="match status" value="1"/>
</dbReference>
<comment type="function">
    <text evidence="2">Histones H3 and H4 chaperone involved in the nucleosome formation and heterochromatin silencing. Required for the deposition of H3K56ac-carrying H3-H4 complex onto newly-replicated DNA. Plays a role in the transcriptional regulation of the cell-cycle dependent histone genes by creating a repressive structure at the core histone gene promoter.</text>
</comment>
<dbReference type="GO" id="GO:0031491">
    <property type="term" value="F:nucleosome binding"/>
    <property type="evidence" value="ECO:0007669"/>
    <property type="project" value="TreeGrafter"/>
</dbReference>
<dbReference type="PANTHER" id="PTHR45849">
    <property type="entry name" value="FACT COMPLEX SUBUNIT SSRP1"/>
    <property type="match status" value="1"/>
</dbReference>
<dbReference type="InterPro" id="IPR013719">
    <property type="entry name" value="RTT106/SPT16-like_middle_dom"/>
</dbReference>
<proteinExistence type="inferred from homology"/>